<feature type="chain" id="PRO_5037550501" description="Outer membrane protein beta-barrel domain-containing protein" evidence="1">
    <location>
        <begin position="25"/>
        <end position="235"/>
    </location>
</feature>
<name>A0A934PX34_9SPHI</name>
<evidence type="ECO:0008006" key="4">
    <source>
        <dbReference type="Google" id="ProtNLM"/>
    </source>
</evidence>
<proteinExistence type="predicted"/>
<comment type="caution">
    <text evidence="2">The sequence shown here is derived from an EMBL/GenBank/DDBJ whole genome shotgun (WGS) entry which is preliminary data.</text>
</comment>
<accession>A0A934PX34</accession>
<dbReference type="Proteomes" id="UP000613193">
    <property type="component" value="Unassembled WGS sequence"/>
</dbReference>
<sequence>MIKLLFKTILFTLLLASTTLVTKAQIGYDYAQYGFALGVNANKVYGDAESVKTTPSGFVNFTYNQTPFINYIVEAQAGQLEGGSVDSKSGRYFKNNYAAVVFRGQLQAGELIDYSQSRFFNALKNLYLSAGIGYLINDIRSINRTSYVINDYTTGGEDKSNELFIPARVGYELKFFNKYNQPSFKVDLGVQYNLDLNDNMDGFTAGVNKDKLLQYSIGFKFALGGVISYRKQIHY</sequence>
<organism evidence="2 3">
    <name type="scientific">Mucilaginibacter segetis</name>
    <dbReference type="NCBI Taxonomy" id="2793071"/>
    <lineage>
        <taxon>Bacteria</taxon>
        <taxon>Pseudomonadati</taxon>
        <taxon>Bacteroidota</taxon>
        <taxon>Sphingobacteriia</taxon>
        <taxon>Sphingobacteriales</taxon>
        <taxon>Sphingobacteriaceae</taxon>
        <taxon>Mucilaginibacter</taxon>
    </lineage>
</organism>
<evidence type="ECO:0000313" key="3">
    <source>
        <dbReference type="Proteomes" id="UP000613193"/>
    </source>
</evidence>
<reference evidence="2" key="1">
    <citation type="submission" date="2020-12" db="EMBL/GenBank/DDBJ databases">
        <title>Bacterial novel species Mucilaginibacter sp. SD-g isolated from soil.</title>
        <authorList>
            <person name="Jung H.-Y."/>
        </authorList>
    </citation>
    <scope>NUCLEOTIDE SEQUENCE</scope>
    <source>
        <strain evidence="2">SD-g</strain>
    </source>
</reference>
<evidence type="ECO:0000256" key="1">
    <source>
        <dbReference type="SAM" id="SignalP"/>
    </source>
</evidence>
<dbReference type="RefSeq" id="WP_200067166.1">
    <property type="nucleotide sequence ID" value="NZ_JAEHFW010000003.1"/>
</dbReference>
<dbReference type="AlphaFoldDB" id="A0A934PX34"/>
<gene>
    <name evidence="2" type="ORF">I5M19_14965</name>
</gene>
<feature type="signal peptide" evidence="1">
    <location>
        <begin position="1"/>
        <end position="24"/>
    </location>
</feature>
<evidence type="ECO:0000313" key="2">
    <source>
        <dbReference type="EMBL" id="MBK0380623.1"/>
    </source>
</evidence>
<protein>
    <recommendedName>
        <fullName evidence="4">Outer membrane protein beta-barrel domain-containing protein</fullName>
    </recommendedName>
</protein>
<keyword evidence="1" id="KW-0732">Signal</keyword>
<keyword evidence="3" id="KW-1185">Reference proteome</keyword>
<dbReference type="EMBL" id="JAEHFW010000003">
    <property type="protein sequence ID" value="MBK0380623.1"/>
    <property type="molecule type" value="Genomic_DNA"/>
</dbReference>